<accession>A0ABW5JH25</accession>
<organism evidence="1 2">
    <name type="scientific">Gracilimonas halophila</name>
    <dbReference type="NCBI Taxonomy" id="1834464"/>
    <lineage>
        <taxon>Bacteria</taxon>
        <taxon>Pseudomonadati</taxon>
        <taxon>Balneolota</taxon>
        <taxon>Balneolia</taxon>
        <taxon>Balneolales</taxon>
        <taxon>Balneolaceae</taxon>
        <taxon>Gracilimonas</taxon>
    </lineage>
</organism>
<dbReference type="Proteomes" id="UP001597460">
    <property type="component" value="Unassembled WGS sequence"/>
</dbReference>
<reference evidence="2" key="1">
    <citation type="journal article" date="2019" name="Int. J. Syst. Evol. Microbiol.">
        <title>The Global Catalogue of Microorganisms (GCM) 10K type strain sequencing project: providing services to taxonomists for standard genome sequencing and annotation.</title>
        <authorList>
            <consortium name="The Broad Institute Genomics Platform"/>
            <consortium name="The Broad Institute Genome Sequencing Center for Infectious Disease"/>
            <person name="Wu L."/>
            <person name="Ma J."/>
        </authorList>
    </citation>
    <scope>NUCLEOTIDE SEQUENCE [LARGE SCALE GENOMIC DNA]</scope>
    <source>
        <strain evidence="2">KCTC 52042</strain>
    </source>
</reference>
<protein>
    <submittedName>
        <fullName evidence="1">Uncharacterized protein</fullName>
    </submittedName>
</protein>
<keyword evidence="2" id="KW-1185">Reference proteome</keyword>
<dbReference type="EMBL" id="JBHULI010000005">
    <property type="protein sequence ID" value="MFD2531735.1"/>
    <property type="molecule type" value="Genomic_DNA"/>
</dbReference>
<proteinExistence type="predicted"/>
<comment type="caution">
    <text evidence="1">The sequence shown here is derived from an EMBL/GenBank/DDBJ whole genome shotgun (WGS) entry which is preliminary data.</text>
</comment>
<gene>
    <name evidence="1" type="ORF">ACFSVN_04670</name>
</gene>
<name>A0ABW5JH25_9BACT</name>
<dbReference type="RefSeq" id="WP_390299338.1">
    <property type="nucleotide sequence ID" value="NZ_JBHULI010000005.1"/>
</dbReference>
<sequence>MEFFRTHITRSFNVGILLTGFLFYFMKPVSDNTEHNAFASWLQSNLKSSTNTNVVDQIRGLSDEEGKLESVIRQASVLVKAHADDFELPVDTHTKDENEVFQLLLTEWNNYQNSSTGMGKAVIIKQAQPNSIIPVDGFSFGNKSLTSSHSTIFTSAGVTGEQIPEASHNFYISPLSGGTAINAP</sequence>
<evidence type="ECO:0000313" key="2">
    <source>
        <dbReference type="Proteomes" id="UP001597460"/>
    </source>
</evidence>
<evidence type="ECO:0000313" key="1">
    <source>
        <dbReference type="EMBL" id="MFD2531735.1"/>
    </source>
</evidence>